<dbReference type="InterPro" id="IPR007569">
    <property type="entry name" value="DUF559"/>
</dbReference>
<dbReference type="Gene3D" id="3.40.960.10">
    <property type="entry name" value="VSR Endonuclease"/>
    <property type="match status" value="1"/>
</dbReference>
<evidence type="ECO:0000259" key="1">
    <source>
        <dbReference type="Pfam" id="PF04480"/>
    </source>
</evidence>
<protein>
    <recommendedName>
        <fullName evidence="1">DUF559 domain-containing protein</fullName>
    </recommendedName>
</protein>
<dbReference type="PANTHER" id="PTHR38590">
    <property type="entry name" value="BLL0828 PROTEIN"/>
    <property type="match status" value="1"/>
</dbReference>
<organism evidence="2">
    <name type="scientific">marine sediment metagenome</name>
    <dbReference type="NCBI Taxonomy" id="412755"/>
    <lineage>
        <taxon>unclassified sequences</taxon>
        <taxon>metagenomes</taxon>
        <taxon>ecological metagenomes</taxon>
    </lineage>
</organism>
<name>A0A0F9KV04_9ZZZZ</name>
<dbReference type="Pfam" id="PF04480">
    <property type="entry name" value="DUF559"/>
    <property type="match status" value="1"/>
</dbReference>
<gene>
    <name evidence="2" type="ORF">LCGC14_1658580</name>
</gene>
<proteinExistence type="predicted"/>
<reference evidence="2" key="1">
    <citation type="journal article" date="2015" name="Nature">
        <title>Complex archaea that bridge the gap between prokaryotes and eukaryotes.</title>
        <authorList>
            <person name="Spang A."/>
            <person name="Saw J.H."/>
            <person name="Jorgensen S.L."/>
            <person name="Zaremba-Niedzwiedzka K."/>
            <person name="Martijn J."/>
            <person name="Lind A.E."/>
            <person name="van Eijk R."/>
            <person name="Schleper C."/>
            <person name="Guy L."/>
            <person name="Ettema T.J."/>
        </authorList>
    </citation>
    <scope>NUCLEOTIDE SEQUENCE</scope>
</reference>
<dbReference type="PANTHER" id="PTHR38590:SF1">
    <property type="entry name" value="BLL0828 PROTEIN"/>
    <property type="match status" value="1"/>
</dbReference>
<dbReference type="InterPro" id="IPR047216">
    <property type="entry name" value="Endonuclease_DUF559_bact"/>
</dbReference>
<accession>A0A0F9KV04</accession>
<sequence>MLLKKLKQSTWYHRCDWANGCRKRAKYWYKPKDWYYCKIHGRKFEKRNQHLQLPKKERQKKLMASTCKSMKAKKKVVTGRVLKLRKNATWAEKIFNDKMKQACPVKYKFQRGFIKGGYFAIVDFYVPSRKLCIEVDGEYHKEPEQQRKDRHRDNWLKTVRKLIVKRITNEQAAKMTLAEVRQFVKVK</sequence>
<dbReference type="AlphaFoldDB" id="A0A0F9KV04"/>
<dbReference type="SUPFAM" id="SSF52980">
    <property type="entry name" value="Restriction endonuclease-like"/>
    <property type="match status" value="1"/>
</dbReference>
<evidence type="ECO:0000313" key="2">
    <source>
        <dbReference type="EMBL" id="KKM19145.1"/>
    </source>
</evidence>
<dbReference type="EMBL" id="LAZR01014055">
    <property type="protein sequence ID" value="KKM19145.1"/>
    <property type="molecule type" value="Genomic_DNA"/>
</dbReference>
<dbReference type="InterPro" id="IPR011335">
    <property type="entry name" value="Restrct_endonuc-II-like"/>
</dbReference>
<comment type="caution">
    <text evidence="2">The sequence shown here is derived from an EMBL/GenBank/DDBJ whole genome shotgun (WGS) entry which is preliminary data.</text>
</comment>
<feature type="domain" description="DUF559" evidence="1">
    <location>
        <begin position="82"/>
        <end position="173"/>
    </location>
</feature>